<feature type="domain" description="DUF7074" evidence="2">
    <location>
        <begin position="129"/>
        <end position="215"/>
    </location>
</feature>
<protein>
    <recommendedName>
        <fullName evidence="5">O-fucosyltransferase family protein</fullName>
    </recommendedName>
</protein>
<feature type="transmembrane region" description="Helical" evidence="1">
    <location>
        <begin position="31"/>
        <end position="54"/>
    </location>
</feature>
<dbReference type="Pfam" id="PF23272">
    <property type="entry name" value="DUF7075"/>
    <property type="match status" value="1"/>
</dbReference>
<dbReference type="EMBL" id="EF086119">
    <property type="protein sequence ID" value="ABK25405.1"/>
    <property type="molecule type" value="mRNA"/>
</dbReference>
<dbReference type="Pfam" id="PF23269">
    <property type="entry name" value="DUF7074"/>
    <property type="match status" value="1"/>
</dbReference>
<name>A9NXP4_PICSI</name>
<dbReference type="PANTHER" id="PTHR31469">
    <property type="entry name" value="OS07G0633600 PROTEIN"/>
    <property type="match status" value="1"/>
</dbReference>
<evidence type="ECO:0000313" key="4">
    <source>
        <dbReference type="EMBL" id="ABK25405.1"/>
    </source>
</evidence>
<organism evidence="4">
    <name type="scientific">Picea sitchensis</name>
    <name type="common">Sitka spruce</name>
    <name type="synonym">Pinus sitchensis</name>
    <dbReference type="NCBI Taxonomy" id="3332"/>
    <lineage>
        <taxon>Eukaryota</taxon>
        <taxon>Viridiplantae</taxon>
        <taxon>Streptophyta</taxon>
        <taxon>Embryophyta</taxon>
        <taxon>Tracheophyta</taxon>
        <taxon>Spermatophyta</taxon>
        <taxon>Pinopsida</taxon>
        <taxon>Pinidae</taxon>
        <taxon>Conifers I</taxon>
        <taxon>Pinales</taxon>
        <taxon>Pinaceae</taxon>
        <taxon>Picea</taxon>
    </lineage>
</organism>
<keyword evidence="1" id="KW-1133">Transmembrane helix</keyword>
<proteinExistence type="evidence at transcript level"/>
<evidence type="ECO:0008006" key="5">
    <source>
        <dbReference type="Google" id="ProtNLM"/>
    </source>
</evidence>
<feature type="domain" description="DUF7075" evidence="3">
    <location>
        <begin position="260"/>
        <end position="550"/>
    </location>
</feature>
<sequence>MMANNIVMGRSLSSSNGLFKADAIGQKMISLIANLCFALFVIGVVVFTILAATYQPEDPFLQSSKSITTYLTATSNATFSQDESVVRTGEDFTPSQEKLQQVETNPITIAEVKEEEVKASTENSICDTQTIDCSDHEVGSAMMRFALENFQDIKFYGFGKPVKGSNESTCDMSWRFKPKVGRSDVLYKDYRRFSLQIADAISCNYTVVGVGDWHSGKKARKRKHKKPTGFVPERLKPLTEMPAVGEAVNDSVPEVKSEGTFSKGKYLMYSRGGDYCKPMSQYLWSFLCALGEARYLNRTFVMELEVCLSGSNNPGHQDEPGKDFRFYFDFEHLKESASVIDQAQFWTDWNKWQKQDGLNLNVVNDFKVTPMQLKEDQNTLIWRTFDGVEPDNYWYRVCEGEMENVIQRPWDLIWKSRRLMEIVSAISTRMNWDFDSVHVVRGEKAKNRDLWPNLDQDTSPDALREKLRYRIDENRDVYIATNEMDTGFFEPLRSTYKLHFLDEFNDLWDRNSEWYNETMVLSNGKPVEFDGYMRVEVDTEVFYRGKKQIDTFGDLTKDCKDGAGTCSS</sequence>
<dbReference type="AlphaFoldDB" id="A9NXP4"/>
<evidence type="ECO:0000256" key="1">
    <source>
        <dbReference type="SAM" id="Phobius"/>
    </source>
</evidence>
<dbReference type="PANTHER" id="PTHR31469:SF2">
    <property type="entry name" value="EXPRESSED PROTEIN"/>
    <property type="match status" value="1"/>
</dbReference>
<accession>A9NXP4</accession>
<reference evidence="4" key="1">
    <citation type="journal article" date="2008" name="BMC Genomics">
        <title>A conifer genomics resource of 200,000 spruce (Picea spp.) ESTs and 6,464 high-quality, sequence-finished full-length cDNAs for Sitka spruce (Picea sitchensis).</title>
        <authorList>
            <person name="Ralph S.G."/>
            <person name="Chun H.J."/>
            <person name="Kolosova N."/>
            <person name="Cooper D."/>
            <person name="Oddy C."/>
            <person name="Ritland C.E."/>
            <person name="Kirkpatrick R."/>
            <person name="Moore R."/>
            <person name="Barber S."/>
            <person name="Holt R.A."/>
            <person name="Jones S.J."/>
            <person name="Marra M.A."/>
            <person name="Douglas C.J."/>
            <person name="Ritland K."/>
            <person name="Bohlmann J."/>
        </authorList>
    </citation>
    <scope>NUCLEOTIDE SEQUENCE</scope>
    <source>
        <tissue evidence="4">Bark</tissue>
    </source>
</reference>
<keyword evidence="1" id="KW-0472">Membrane</keyword>
<evidence type="ECO:0000259" key="3">
    <source>
        <dbReference type="Pfam" id="PF23272"/>
    </source>
</evidence>
<evidence type="ECO:0000259" key="2">
    <source>
        <dbReference type="Pfam" id="PF23269"/>
    </source>
</evidence>
<keyword evidence="1" id="KW-0812">Transmembrane</keyword>
<dbReference type="GO" id="GO:0005794">
    <property type="term" value="C:Golgi apparatus"/>
    <property type="evidence" value="ECO:0007669"/>
    <property type="project" value="TreeGrafter"/>
</dbReference>
<dbReference type="InterPro" id="IPR055503">
    <property type="entry name" value="DUF7075"/>
</dbReference>
<dbReference type="InterPro" id="IPR055502">
    <property type="entry name" value="DUF7074"/>
</dbReference>